<protein>
    <submittedName>
        <fullName evidence="1">Uncharacterized protein</fullName>
    </submittedName>
</protein>
<proteinExistence type="predicted"/>
<accession>A0A0F9B1G6</accession>
<gene>
    <name evidence="1" type="ORF">LCGC14_2844150</name>
</gene>
<sequence>MEIKTLRHYTYDDELYPYGFAFNQSTSLKEWLDGDVSGWCFDTFGDEGDRWRCATGIGGHGYVFRDEIDAAAFKLRWL</sequence>
<comment type="caution">
    <text evidence="1">The sequence shown here is derived from an EMBL/GenBank/DDBJ whole genome shotgun (WGS) entry which is preliminary data.</text>
</comment>
<name>A0A0F9B1G6_9ZZZZ</name>
<dbReference type="AlphaFoldDB" id="A0A0F9B1G6"/>
<dbReference type="EMBL" id="LAZR01054514">
    <property type="protein sequence ID" value="KKK78381.1"/>
    <property type="molecule type" value="Genomic_DNA"/>
</dbReference>
<organism evidence="1">
    <name type="scientific">marine sediment metagenome</name>
    <dbReference type="NCBI Taxonomy" id="412755"/>
    <lineage>
        <taxon>unclassified sequences</taxon>
        <taxon>metagenomes</taxon>
        <taxon>ecological metagenomes</taxon>
    </lineage>
</organism>
<evidence type="ECO:0000313" key="1">
    <source>
        <dbReference type="EMBL" id="KKK78381.1"/>
    </source>
</evidence>
<reference evidence="1" key="1">
    <citation type="journal article" date="2015" name="Nature">
        <title>Complex archaea that bridge the gap between prokaryotes and eukaryotes.</title>
        <authorList>
            <person name="Spang A."/>
            <person name="Saw J.H."/>
            <person name="Jorgensen S.L."/>
            <person name="Zaremba-Niedzwiedzka K."/>
            <person name="Martijn J."/>
            <person name="Lind A.E."/>
            <person name="van Eijk R."/>
            <person name="Schleper C."/>
            <person name="Guy L."/>
            <person name="Ettema T.J."/>
        </authorList>
    </citation>
    <scope>NUCLEOTIDE SEQUENCE</scope>
</reference>